<dbReference type="PANTHER" id="PTHR13812:SF19">
    <property type="entry name" value="KETIMINE REDUCTASE MU-CRYSTALLIN"/>
    <property type="match status" value="1"/>
</dbReference>
<dbReference type="PIRSF" id="PIRSF001439">
    <property type="entry name" value="CryM"/>
    <property type="match status" value="1"/>
</dbReference>
<dbReference type="PANTHER" id="PTHR13812">
    <property type="entry name" value="KETIMINE REDUCTASE MU-CRYSTALLIN"/>
    <property type="match status" value="1"/>
</dbReference>
<dbReference type="EMBL" id="CP031306">
    <property type="protein sequence ID" value="QCC56379.1"/>
    <property type="molecule type" value="Genomic_DNA"/>
</dbReference>
<dbReference type="Gene3D" id="3.40.50.720">
    <property type="entry name" value="NAD(P)-binding Rossmann-like Domain"/>
    <property type="match status" value="1"/>
</dbReference>
<dbReference type="Gene3D" id="3.30.1780.10">
    <property type="entry name" value="ornithine cyclodeaminase, domain 1"/>
    <property type="match status" value="1"/>
</dbReference>
<dbReference type="GeneID" id="39853126"/>
<name>A0A4D6HQT4_9EURY</name>
<dbReference type="Proteomes" id="UP000296822">
    <property type="component" value="Plasmid unnamed1"/>
</dbReference>
<dbReference type="GO" id="GO:0005737">
    <property type="term" value="C:cytoplasm"/>
    <property type="evidence" value="ECO:0007669"/>
    <property type="project" value="TreeGrafter"/>
</dbReference>
<dbReference type="InterPro" id="IPR036291">
    <property type="entry name" value="NAD(P)-bd_dom_sf"/>
</dbReference>
<dbReference type="InterPro" id="IPR023401">
    <property type="entry name" value="ODC_N"/>
</dbReference>
<comment type="similarity">
    <text evidence="1">Belongs to the ornithine cyclodeaminase/mu-crystallin family.</text>
</comment>
<gene>
    <name evidence="2" type="ORF">DV706_17770</name>
</gene>
<geneLocation type="plasmid" evidence="2">
    <name>unnamed1</name>
</geneLocation>
<dbReference type="InterPro" id="IPR003462">
    <property type="entry name" value="ODC_Mu_crystall"/>
</dbReference>
<keyword evidence="2" id="KW-0614">Plasmid</keyword>
<protein>
    <submittedName>
        <fullName evidence="2">Ornithine cyclodeaminase family protein</fullName>
    </submittedName>
</protein>
<organism evidence="2 3">
    <name type="scientific">Natronorubrum bangense</name>
    <dbReference type="NCBI Taxonomy" id="61858"/>
    <lineage>
        <taxon>Archaea</taxon>
        <taxon>Methanobacteriati</taxon>
        <taxon>Methanobacteriota</taxon>
        <taxon>Stenosarchaea group</taxon>
        <taxon>Halobacteria</taxon>
        <taxon>Halobacteriales</taxon>
        <taxon>Natrialbaceae</taxon>
        <taxon>Natronorubrum</taxon>
    </lineage>
</organism>
<dbReference type="FunFam" id="3.40.50.720:FF:000311">
    <property type="entry name" value="Ornithine cyclodeaminase"/>
    <property type="match status" value="1"/>
</dbReference>
<dbReference type="GO" id="GO:0019752">
    <property type="term" value="P:carboxylic acid metabolic process"/>
    <property type="evidence" value="ECO:0007669"/>
    <property type="project" value="UniProtKB-ARBA"/>
</dbReference>
<dbReference type="AlphaFoldDB" id="A0A4D6HQT4"/>
<sequence>MTDTLFLTSDEIEGLATPTEYVDAVRDGYRQVGEGAPAYPRQKFFRSDPDGMFTSYAALLPETGAVGGYMYTAGFGAGNAWFMTPLFDAESGEPLAVLDGASMNPFKTGAAGAVAVDELARDDAATLAVIGSGSQARGQVNTTATVRDFEDVRVFSPTPENRETFASEFDEQLEANVHAVDSSVAALEGADVVITATKSSEPVFDGDDLEPGMHVTAMGQYQEGSREIDTTTVERATYVPDLRARATFDAGAFLAALEDGVVTEDHIHGDLGEVVAGTAPGRTSDDEITVFDSGGTGIETTAAAYMLYERAQERGLGSTISFAPASEALTGRLPQ</sequence>
<evidence type="ECO:0000313" key="3">
    <source>
        <dbReference type="Proteomes" id="UP000296822"/>
    </source>
</evidence>
<proteinExistence type="inferred from homology"/>
<dbReference type="KEGG" id="nbg:DV706_17770"/>
<dbReference type="RefSeq" id="WP_006066967.1">
    <property type="nucleotide sequence ID" value="NZ_CP031306.1"/>
</dbReference>
<reference evidence="2 3" key="1">
    <citation type="journal article" date="2019" name="Nat. Commun.">
        <title>A new type of DNA phosphorothioation-based antiviral system in archaea.</title>
        <authorList>
            <person name="Xiong L."/>
            <person name="Liu S."/>
            <person name="Chen S."/>
            <person name="Xiao Y."/>
            <person name="Zhu B."/>
            <person name="Gao Y."/>
            <person name="Zhang Y."/>
            <person name="Chen B."/>
            <person name="Luo J."/>
            <person name="Deng Z."/>
            <person name="Chen X."/>
            <person name="Wang L."/>
            <person name="Chen S."/>
        </authorList>
    </citation>
    <scope>NUCLEOTIDE SEQUENCE [LARGE SCALE GENOMIC DNA]</scope>
    <source>
        <strain evidence="2 3">JCM 10635</strain>
        <plasmid evidence="2 3">unnamed1</plasmid>
    </source>
</reference>
<dbReference type="Pfam" id="PF02423">
    <property type="entry name" value="OCD_Mu_crystall"/>
    <property type="match status" value="1"/>
</dbReference>
<evidence type="ECO:0000313" key="2">
    <source>
        <dbReference type="EMBL" id="QCC56379.1"/>
    </source>
</evidence>
<accession>A0A4D6HQT4</accession>
<evidence type="ECO:0000256" key="1">
    <source>
        <dbReference type="ARBA" id="ARBA00008903"/>
    </source>
</evidence>
<dbReference type="GO" id="GO:0016491">
    <property type="term" value="F:oxidoreductase activity"/>
    <property type="evidence" value="ECO:0007669"/>
    <property type="project" value="UniProtKB-ARBA"/>
</dbReference>
<dbReference type="SUPFAM" id="SSF51735">
    <property type="entry name" value="NAD(P)-binding Rossmann-fold domains"/>
    <property type="match status" value="1"/>
</dbReference>